<comment type="caution">
    <text evidence="1">The sequence shown here is derived from an EMBL/GenBank/DDBJ whole genome shotgun (WGS) entry which is preliminary data.</text>
</comment>
<accession>A0A7J9N8M5</accession>
<gene>
    <name evidence="1" type="ORF">Goshw_021269</name>
</gene>
<sequence length="53" mass="6200">MRFCTDVETSIGIGGGNLYRQHKGWLSVSLRTRVIITRRRFIKYRMLGTKPTE</sequence>
<dbReference type="Proteomes" id="UP000593576">
    <property type="component" value="Unassembled WGS sequence"/>
</dbReference>
<dbReference type="AlphaFoldDB" id="A0A7J9N8M5"/>
<evidence type="ECO:0000313" key="2">
    <source>
        <dbReference type="Proteomes" id="UP000593576"/>
    </source>
</evidence>
<dbReference type="OrthoDB" id="999492at2759"/>
<organism evidence="1 2">
    <name type="scientific">Gossypium schwendimanii</name>
    <name type="common">Cotton</name>
    <dbReference type="NCBI Taxonomy" id="34291"/>
    <lineage>
        <taxon>Eukaryota</taxon>
        <taxon>Viridiplantae</taxon>
        <taxon>Streptophyta</taxon>
        <taxon>Embryophyta</taxon>
        <taxon>Tracheophyta</taxon>
        <taxon>Spermatophyta</taxon>
        <taxon>Magnoliopsida</taxon>
        <taxon>eudicotyledons</taxon>
        <taxon>Gunneridae</taxon>
        <taxon>Pentapetalae</taxon>
        <taxon>rosids</taxon>
        <taxon>malvids</taxon>
        <taxon>Malvales</taxon>
        <taxon>Malvaceae</taxon>
        <taxon>Malvoideae</taxon>
        <taxon>Gossypium</taxon>
    </lineage>
</organism>
<proteinExistence type="predicted"/>
<protein>
    <submittedName>
        <fullName evidence="1">Uncharacterized protein</fullName>
    </submittedName>
</protein>
<dbReference type="EMBL" id="JABFAF010273489">
    <property type="protein sequence ID" value="MBA0878929.1"/>
    <property type="molecule type" value="Genomic_DNA"/>
</dbReference>
<name>A0A7J9N8M5_GOSSC</name>
<evidence type="ECO:0000313" key="1">
    <source>
        <dbReference type="EMBL" id="MBA0878929.1"/>
    </source>
</evidence>
<keyword evidence="2" id="KW-1185">Reference proteome</keyword>
<reference evidence="1 2" key="1">
    <citation type="journal article" date="2019" name="Genome Biol. Evol.">
        <title>Insights into the evolution of the New World diploid cottons (Gossypium, subgenus Houzingenia) based on genome sequencing.</title>
        <authorList>
            <person name="Grover C.E."/>
            <person name="Arick M.A. 2nd"/>
            <person name="Thrash A."/>
            <person name="Conover J.L."/>
            <person name="Sanders W.S."/>
            <person name="Peterson D.G."/>
            <person name="Frelichowski J.E."/>
            <person name="Scheffler J.A."/>
            <person name="Scheffler B.E."/>
            <person name="Wendel J.F."/>
        </authorList>
    </citation>
    <scope>NUCLEOTIDE SEQUENCE [LARGE SCALE GENOMIC DNA]</scope>
    <source>
        <strain evidence="1">1</strain>
        <tissue evidence="1">Leaf</tissue>
    </source>
</reference>